<evidence type="ECO:0000313" key="1">
    <source>
        <dbReference type="EMBL" id="PSF36784.1"/>
    </source>
</evidence>
<accession>A0A2T1LX63</accession>
<organism evidence="1 2">
    <name type="scientific">Aphanothece hegewaldii CCALA 016</name>
    <dbReference type="NCBI Taxonomy" id="2107694"/>
    <lineage>
        <taxon>Bacteria</taxon>
        <taxon>Bacillati</taxon>
        <taxon>Cyanobacteriota</taxon>
        <taxon>Cyanophyceae</taxon>
        <taxon>Oscillatoriophycideae</taxon>
        <taxon>Chroococcales</taxon>
        <taxon>Aphanothecaceae</taxon>
        <taxon>Aphanothece</taxon>
    </lineage>
</organism>
<keyword evidence="2" id="KW-1185">Reference proteome</keyword>
<dbReference type="Proteomes" id="UP000239001">
    <property type="component" value="Unassembled WGS sequence"/>
</dbReference>
<protein>
    <submittedName>
        <fullName evidence="1">Uncharacterized protein</fullName>
    </submittedName>
</protein>
<gene>
    <name evidence="1" type="ORF">C7H19_12500</name>
</gene>
<proteinExistence type="predicted"/>
<reference evidence="1 2" key="2">
    <citation type="submission" date="2018-03" db="EMBL/GenBank/DDBJ databases">
        <authorList>
            <person name="Keele B.F."/>
        </authorList>
    </citation>
    <scope>NUCLEOTIDE SEQUENCE [LARGE SCALE GENOMIC DNA]</scope>
    <source>
        <strain evidence="1 2">CCALA 016</strain>
    </source>
</reference>
<evidence type="ECO:0000313" key="2">
    <source>
        <dbReference type="Proteomes" id="UP000239001"/>
    </source>
</evidence>
<dbReference type="OrthoDB" id="428699at2"/>
<name>A0A2T1LX63_9CHRO</name>
<dbReference type="AlphaFoldDB" id="A0A2T1LX63"/>
<dbReference type="EMBL" id="PXOH01000012">
    <property type="protein sequence ID" value="PSF36784.1"/>
    <property type="molecule type" value="Genomic_DNA"/>
</dbReference>
<sequence>MSILSDVTVEQIIIALVKRLPLERKKAIFEALQNELEERDNHWLKLAGKYKDDLQFDEMLAYIEAERVEN</sequence>
<reference evidence="1 2" key="1">
    <citation type="submission" date="2018-03" db="EMBL/GenBank/DDBJ databases">
        <title>The ancient ancestry and fast evolution of plastids.</title>
        <authorList>
            <person name="Moore K.R."/>
            <person name="Magnabosco C."/>
            <person name="Momper L."/>
            <person name="Gold D.A."/>
            <person name="Bosak T."/>
            <person name="Fournier G.P."/>
        </authorList>
    </citation>
    <scope>NUCLEOTIDE SEQUENCE [LARGE SCALE GENOMIC DNA]</scope>
    <source>
        <strain evidence="1 2">CCALA 016</strain>
    </source>
</reference>
<comment type="caution">
    <text evidence="1">The sequence shown here is derived from an EMBL/GenBank/DDBJ whole genome shotgun (WGS) entry which is preliminary data.</text>
</comment>
<dbReference type="RefSeq" id="WP_106457215.1">
    <property type="nucleotide sequence ID" value="NZ_PXOH01000012.1"/>
</dbReference>